<dbReference type="EMBL" id="JAVCWF010000001">
    <property type="protein sequence ID" value="MDQ7938691.1"/>
    <property type="molecule type" value="Genomic_DNA"/>
</dbReference>
<feature type="domain" description="Transposase IS4-like" evidence="1">
    <location>
        <begin position="269"/>
        <end position="518"/>
    </location>
</feature>
<dbReference type="PANTHER" id="PTHR33408">
    <property type="entry name" value="TRANSPOSASE"/>
    <property type="match status" value="1"/>
</dbReference>
<dbReference type="InterPro" id="IPR008490">
    <property type="entry name" value="Transposase_InsH_N"/>
</dbReference>
<dbReference type="Pfam" id="PF05598">
    <property type="entry name" value="DUF772"/>
    <property type="match status" value="1"/>
</dbReference>
<protein>
    <submittedName>
        <fullName evidence="3">IS1182 family transposase</fullName>
    </submittedName>
</protein>
<feature type="domain" description="Transposase InsH N-terminal" evidence="2">
    <location>
        <begin position="22"/>
        <end position="107"/>
    </location>
</feature>
<reference evidence="3 5" key="1">
    <citation type="journal article" date="2023" name="Int. J. Syst. Evol. Microbiol.">
        <title>Lactiplantibacillus brownii sp. nov., a novel psychrotolerant species isolated from sauerkraut.</title>
        <authorList>
            <person name="Heng Y.C."/>
            <person name="Silvaraju S."/>
            <person name="Lee J.K.Y."/>
            <person name="Kittelmann S."/>
        </authorList>
    </citation>
    <scope>NUCLEOTIDE SEQUENCE [LARGE SCALE GENOMIC DNA]</scope>
    <source>
        <strain evidence="3 5">WILCCON 0030</strain>
    </source>
</reference>
<comment type="caution">
    <text evidence="3">The sequence shown here is derived from an EMBL/GenBank/DDBJ whole genome shotgun (WGS) entry which is preliminary data.</text>
</comment>
<proteinExistence type="predicted"/>
<evidence type="ECO:0000313" key="3">
    <source>
        <dbReference type="EMBL" id="MDQ7937654.1"/>
    </source>
</evidence>
<keyword evidence="5" id="KW-1185">Reference proteome</keyword>
<sequence>MQMNYTSNQPTLKLNLIWQPQSTHVAWAINAIVNDIPTHVIKANLAATGRPSYPPQLLLKLFLFGYLRRTFSGRKLVQMANENLVMRWFIGNHYAIPSYRTLNRFRSDPKTKPLITGLFTAFRDYLTMIGLFDESALFIDGTKILADANKYSFVWRRAVEKAEPRLDGKTARLYHELVDYQVNVPQLSPKRQALTAKELVKLTTALTIAINDLNKRVKQEKPKRGGSALKRRRRKLKHFLHQLTSDYLPRKQRYEFDKATFGDRNSFSKTDLDATFMRMKEDPMLNGQLKPGYNLQVASQNQFALYYQLFQRPTDTRTLIPFVNHIFKQTPNAIHWIVADAGYGSETNYQKLTDDFQVHYLIPYGMYEKEQTRAYHKDRRKVANWHYDEANDKYTDLDGITFTFHNYSTRHDHYGYKKQFKTYRTVEYFEDPKREKLATTKKGNRRQISINYNWLYFKNRAKEQLTSKIGHALYVRRKIEIEPIFADLKTYLKFKRFSVRGLTATNNEMGIALMAENLSKLSKIAGQPHLKPKKSGVNRHKPAIDTTYLFRF</sequence>
<dbReference type="InterPro" id="IPR002559">
    <property type="entry name" value="Transposase_11"/>
</dbReference>
<accession>A0ABU1A9Q3</accession>
<evidence type="ECO:0000259" key="1">
    <source>
        <dbReference type="Pfam" id="PF01609"/>
    </source>
</evidence>
<organism evidence="3 5">
    <name type="scientific">Lactiplantibacillus brownii</name>
    <dbReference type="NCBI Taxonomy" id="3069269"/>
    <lineage>
        <taxon>Bacteria</taxon>
        <taxon>Bacillati</taxon>
        <taxon>Bacillota</taxon>
        <taxon>Bacilli</taxon>
        <taxon>Lactobacillales</taxon>
        <taxon>Lactobacillaceae</taxon>
        <taxon>Lactiplantibacillus</taxon>
    </lineage>
</organism>
<dbReference type="NCBIfam" id="NF033551">
    <property type="entry name" value="transpos_IS1182"/>
    <property type="match status" value="1"/>
</dbReference>
<dbReference type="EMBL" id="JAVCWF010000001">
    <property type="protein sequence ID" value="MDQ7937654.1"/>
    <property type="molecule type" value="Genomic_DNA"/>
</dbReference>
<name>A0ABU1A9Q3_9LACO</name>
<evidence type="ECO:0000259" key="2">
    <source>
        <dbReference type="Pfam" id="PF05598"/>
    </source>
</evidence>
<dbReference type="Proteomes" id="UP001227831">
    <property type="component" value="Unassembled WGS sequence"/>
</dbReference>
<evidence type="ECO:0000313" key="4">
    <source>
        <dbReference type="EMBL" id="MDQ7938691.1"/>
    </source>
</evidence>
<dbReference type="Pfam" id="PF01609">
    <property type="entry name" value="DDE_Tnp_1"/>
    <property type="match status" value="1"/>
</dbReference>
<evidence type="ECO:0000313" key="5">
    <source>
        <dbReference type="Proteomes" id="UP001227831"/>
    </source>
</evidence>
<gene>
    <name evidence="3" type="ORF">RA086_08415</name>
    <name evidence="4" type="ORF">RA086_13835</name>
</gene>
<dbReference type="PANTHER" id="PTHR33408:SF2">
    <property type="entry name" value="TRANSPOSASE DDE DOMAIN-CONTAINING PROTEIN"/>
    <property type="match status" value="1"/>
</dbReference>
<dbReference type="RefSeq" id="WP_308703384.1">
    <property type="nucleotide sequence ID" value="NZ_AP027463.1"/>
</dbReference>
<dbReference type="InterPro" id="IPR047629">
    <property type="entry name" value="IS1182_transpos"/>
</dbReference>